<dbReference type="RefSeq" id="WP_336586062.1">
    <property type="nucleotide sequence ID" value="NZ_JBBAXC010000004.1"/>
</dbReference>
<dbReference type="EMBL" id="JBBAXC010000004">
    <property type="protein sequence ID" value="MEI5906625.1"/>
    <property type="molecule type" value="Genomic_DNA"/>
</dbReference>
<keyword evidence="2" id="KW-1185">Reference proteome</keyword>
<dbReference type="GO" id="GO:0016787">
    <property type="term" value="F:hydrolase activity"/>
    <property type="evidence" value="ECO:0007669"/>
    <property type="project" value="UniProtKB-KW"/>
</dbReference>
<evidence type="ECO:0000313" key="1">
    <source>
        <dbReference type="EMBL" id="MEI5906625.1"/>
    </source>
</evidence>
<dbReference type="InterPro" id="IPR050275">
    <property type="entry name" value="PGM_Phosphatase"/>
</dbReference>
<organism evidence="1 2">
    <name type="scientific">Bacillus spongiae</name>
    <dbReference type="NCBI Taxonomy" id="2683610"/>
    <lineage>
        <taxon>Bacteria</taxon>
        <taxon>Bacillati</taxon>
        <taxon>Bacillota</taxon>
        <taxon>Bacilli</taxon>
        <taxon>Bacillales</taxon>
        <taxon>Bacillaceae</taxon>
        <taxon>Bacillus</taxon>
    </lineage>
</organism>
<name>A0ABU8HBG8_9BACI</name>
<accession>A0ABU8HBG8</accession>
<dbReference type="InterPro" id="IPR013078">
    <property type="entry name" value="His_Pase_superF_clade-1"/>
</dbReference>
<sequence>MEIIIIRHGESEADIFNVHEGRADFSLTEKGRQQVHVMGERVKNEFPPDMIWASPLKRASETAKLLSEKVGCSVQLEDDLMEFNNGIQAGLTFEEAKKYPEPTYLHDSYEDGESHIEFRMRVESAFSRILSSSQHRRIAIVAHGGVINCLLQSFYQMPVTKDYYFKNGDTGISFIEIRDEERVTHFLNDLSHLA</sequence>
<dbReference type="Proteomes" id="UP001312865">
    <property type="component" value="Unassembled WGS sequence"/>
</dbReference>
<dbReference type="EC" id="3.1.3.-" evidence="1"/>
<gene>
    <name evidence="1" type="ORF">WAK64_06085</name>
</gene>
<protein>
    <submittedName>
        <fullName evidence="1">Histidine phosphatase family protein</fullName>
        <ecNumber evidence="1">3.1.3.-</ecNumber>
    </submittedName>
</protein>
<dbReference type="PANTHER" id="PTHR48100:SF1">
    <property type="entry name" value="HISTIDINE PHOSPHATASE FAMILY PROTEIN-RELATED"/>
    <property type="match status" value="1"/>
</dbReference>
<evidence type="ECO:0000313" key="2">
    <source>
        <dbReference type="Proteomes" id="UP001312865"/>
    </source>
</evidence>
<dbReference type="SUPFAM" id="SSF53254">
    <property type="entry name" value="Phosphoglycerate mutase-like"/>
    <property type="match status" value="1"/>
</dbReference>
<comment type="caution">
    <text evidence="1">The sequence shown here is derived from an EMBL/GenBank/DDBJ whole genome shotgun (WGS) entry which is preliminary data.</text>
</comment>
<dbReference type="InterPro" id="IPR029033">
    <property type="entry name" value="His_PPase_superfam"/>
</dbReference>
<dbReference type="PIRSF" id="PIRSF000709">
    <property type="entry name" value="6PFK_2-Ptase"/>
    <property type="match status" value="1"/>
</dbReference>
<reference evidence="1 2" key="1">
    <citation type="journal article" date="2018" name="J. Microbiol.">
        <title>Bacillus spongiae sp. nov., isolated from sponge of Jeju Island.</title>
        <authorList>
            <person name="Lee G.E."/>
            <person name="Im W.T."/>
            <person name="Park J.S."/>
        </authorList>
    </citation>
    <scope>NUCLEOTIDE SEQUENCE [LARGE SCALE GENOMIC DNA]</scope>
    <source>
        <strain evidence="1 2">135PIL107-10</strain>
    </source>
</reference>
<keyword evidence="1" id="KW-0378">Hydrolase</keyword>
<dbReference type="PANTHER" id="PTHR48100">
    <property type="entry name" value="BROAD-SPECIFICITY PHOSPHATASE YOR283W-RELATED"/>
    <property type="match status" value="1"/>
</dbReference>
<dbReference type="Gene3D" id="3.40.50.1240">
    <property type="entry name" value="Phosphoglycerate mutase-like"/>
    <property type="match status" value="1"/>
</dbReference>
<dbReference type="Pfam" id="PF00300">
    <property type="entry name" value="His_Phos_1"/>
    <property type="match status" value="1"/>
</dbReference>
<proteinExistence type="predicted"/>
<dbReference type="CDD" id="cd07067">
    <property type="entry name" value="HP_PGM_like"/>
    <property type="match status" value="1"/>
</dbReference>
<dbReference type="SMART" id="SM00855">
    <property type="entry name" value="PGAM"/>
    <property type="match status" value="1"/>
</dbReference>